<comment type="caution">
    <text evidence="1">The sequence shown here is derived from an EMBL/GenBank/DDBJ whole genome shotgun (WGS) entry which is preliminary data.</text>
</comment>
<dbReference type="Proteomes" id="UP000187609">
    <property type="component" value="Unassembled WGS sequence"/>
</dbReference>
<dbReference type="InterPro" id="IPR013780">
    <property type="entry name" value="Glyco_hydro_b"/>
</dbReference>
<gene>
    <name evidence="1" type="ORF">A4A49_52356</name>
</gene>
<protein>
    <submittedName>
        <fullName evidence="1">Uncharacterized protein</fullName>
    </submittedName>
</protein>
<dbReference type="Gramene" id="OIT22863">
    <property type="protein sequence ID" value="OIT22863"/>
    <property type="gene ID" value="A4A49_52356"/>
</dbReference>
<keyword evidence="2" id="KW-1185">Reference proteome</keyword>
<proteinExistence type="predicted"/>
<dbReference type="AlphaFoldDB" id="A0A1J6KMB2"/>
<feature type="non-terminal residue" evidence="1">
    <location>
        <position position="1"/>
    </location>
</feature>
<evidence type="ECO:0000313" key="1">
    <source>
        <dbReference type="EMBL" id="OIT22863.1"/>
    </source>
</evidence>
<accession>A0A1J6KMB2</accession>
<evidence type="ECO:0000313" key="2">
    <source>
        <dbReference type="Proteomes" id="UP000187609"/>
    </source>
</evidence>
<dbReference type="STRING" id="49451.A0A1J6KMB2"/>
<organism evidence="1 2">
    <name type="scientific">Nicotiana attenuata</name>
    <name type="common">Coyote tobacco</name>
    <dbReference type="NCBI Taxonomy" id="49451"/>
    <lineage>
        <taxon>Eukaryota</taxon>
        <taxon>Viridiplantae</taxon>
        <taxon>Streptophyta</taxon>
        <taxon>Embryophyta</taxon>
        <taxon>Tracheophyta</taxon>
        <taxon>Spermatophyta</taxon>
        <taxon>Magnoliopsida</taxon>
        <taxon>eudicotyledons</taxon>
        <taxon>Gunneridae</taxon>
        <taxon>Pentapetalae</taxon>
        <taxon>asterids</taxon>
        <taxon>lamiids</taxon>
        <taxon>Solanales</taxon>
        <taxon>Solanaceae</taxon>
        <taxon>Nicotianoideae</taxon>
        <taxon>Nicotianeae</taxon>
        <taxon>Nicotiana</taxon>
    </lineage>
</organism>
<dbReference type="Gene3D" id="2.60.40.1180">
    <property type="entry name" value="Golgi alpha-mannosidase II"/>
    <property type="match status" value="1"/>
</dbReference>
<reference evidence="1" key="1">
    <citation type="submission" date="2016-11" db="EMBL/GenBank/DDBJ databases">
        <title>The genome of Nicotiana attenuata.</title>
        <authorList>
            <person name="Xu S."/>
            <person name="Brockmoeller T."/>
            <person name="Gaquerel E."/>
            <person name="Navarro A."/>
            <person name="Kuhl H."/>
            <person name="Gase K."/>
            <person name="Ling Z."/>
            <person name="Zhou W."/>
            <person name="Kreitzer C."/>
            <person name="Stanke M."/>
            <person name="Tang H."/>
            <person name="Lyons E."/>
            <person name="Pandey P."/>
            <person name="Pandey S.P."/>
            <person name="Timmermann B."/>
            <person name="Baldwin I.T."/>
        </authorList>
    </citation>
    <scope>NUCLEOTIDE SEQUENCE [LARGE SCALE GENOMIC DNA]</scope>
    <source>
        <strain evidence="1">UT</strain>
    </source>
</reference>
<sequence length="69" mass="7797">NTVTVKISIGGLEENSLQSFRATKITLTSSNVMGENSFEDPKKVSPVETRSKKLARTWMLYFTAIFHFI</sequence>
<dbReference type="EMBL" id="MJEQ01003450">
    <property type="protein sequence ID" value="OIT22863.1"/>
    <property type="molecule type" value="Genomic_DNA"/>
</dbReference>
<name>A0A1J6KMB2_NICAT</name>